<dbReference type="Pfam" id="PF04525">
    <property type="entry name" value="LOR"/>
    <property type="match status" value="1"/>
</dbReference>
<sequence length="79" mass="9223">MRYLIREKIFHLGEDSTILSETGEPIFEVDGKVFSLHHRLIIRDRSGNEVASVHRRLFALRPTYEITRRGRNSQKSANT</sequence>
<proteinExistence type="inferred from homology"/>
<dbReference type="RefSeq" id="WP_201372897.1">
    <property type="nucleotide sequence ID" value="NZ_BNJG01000002.1"/>
</dbReference>
<dbReference type="Gene3D" id="2.40.160.200">
    <property type="entry name" value="LURP1-related"/>
    <property type="match status" value="1"/>
</dbReference>
<comment type="caution">
    <text evidence="2">The sequence shown here is derived from an EMBL/GenBank/DDBJ whole genome shotgun (WGS) entry which is preliminary data.</text>
</comment>
<dbReference type="EMBL" id="BNJG01000002">
    <property type="protein sequence ID" value="GHO56396.1"/>
    <property type="molecule type" value="Genomic_DNA"/>
</dbReference>
<comment type="similarity">
    <text evidence="1">Belongs to the LOR family.</text>
</comment>
<dbReference type="InterPro" id="IPR038595">
    <property type="entry name" value="LOR_sf"/>
</dbReference>
<evidence type="ECO:0000256" key="1">
    <source>
        <dbReference type="ARBA" id="ARBA00005437"/>
    </source>
</evidence>
<reference evidence="2 3" key="1">
    <citation type="journal article" date="2021" name="Int. J. Syst. Evol. Microbiol.">
        <title>Reticulibacter mediterranei gen. nov., sp. nov., within the new family Reticulibacteraceae fam. nov., and Ktedonospora formicarum gen. nov., sp. nov., Ktedonobacter robiniae sp. nov., Dictyobacter formicarum sp. nov. and Dictyobacter arantiisoli sp. nov., belonging to the class Ktedonobacteria.</title>
        <authorList>
            <person name="Yabe S."/>
            <person name="Zheng Y."/>
            <person name="Wang C.M."/>
            <person name="Sakai Y."/>
            <person name="Abe K."/>
            <person name="Yokota A."/>
            <person name="Donadio S."/>
            <person name="Cavaletti L."/>
            <person name="Monciardini P."/>
        </authorList>
    </citation>
    <scope>NUCLEOTIDE SEQUENCE [LARGE SCALE GENOMIC DNA]</scope>
    <source>
        <strain evidence="2 3">SOSP1-30</strain>
    </source>
</reference>
<keyword evidence="3" id="KW-1185">Reference proteome</keyword>
<organism evidence="2 3">
    <name type="scientific">Ktedonobacter robiniae</name>
    <dbReference type="NCBI Taxonomy" id="2778365"/>
    <lineage>
        <taxon>Bacteria</taxon>
        <taxon>Bacillati</taxon>
        <taxon>Chloroflexota</taxon>
        <taxon>Ktedonobacteria</taxon>
        <taxon>Ktedonobacterales</taxon>
        <taxon>Ktedonobacteraceae</taxon>
        <taxon>Ktedonobacter</taxon>
    </lineage>
</organism>
<name>A0ABQ3UUD3_9CHLR</name>
<evidence type="ECO:0000313" key="2">
    <source>
        <dbReference type="EMBL" id="GHO56396.1"/>
    </source>
</evidence>
<accession>A0ABQ3UUD3</accession>
<dbReference type="InterPro" id="IPR025659">
    <property type="entry name" value="Tubby-like_C"/>
</dbReference>
<dbReference type="SUPFAM" id="SSF54518">
    <property type="entry name" value="Tubby C-terminal domain-like"/>
    <property type="match status" value="1"/>
</dbReference>
<evidence type="ECO:0000313" key="3">
    <source>
        <dbReference type="Proteomes" id="UP000654345"/>
    </source>
</evidence>
<protein>
    <submittedName>
        <fullName evidence="2">Uncharacterized protein</fullName>
    </submittedName>
</protein>
<dbReference type="Proteomes" id="UP000654345">
    <property type="component" value="Unassembled WGS sequence"/>
</dbReference>
<dbReference type="InterPro" id="IPR007612">
    <property type="entry name" value="LOR"/>
</dbReference>
<gene>
    <name evidence="2" type="ORF">KSB_48710</name>
</gene>